<protein>
    <submittedName>
        <fullName evidence="1">Uncharacterized protein</fullName>
    </submittedName>
</protein>
<name>A0ABU8VQQ2_9BURK</name>
<sequence length="73" mass="7994">MMDTFSLRDGNAILHRGRSHLRLLTGAVEYCREDQGIGQHRHVLTLGNVTGGGTLSAASRINRSHFYVLANSS</sequence>
<evidence type="ECO:0000313" key="2">
    <source>
        <dbReference type="Proteomes" id="UP001365846"/>
    </source>
</evidence>
<reference evidence="1 2" key="1">
    <citation type="submission" date="2024-03" db="EMBL/GenBank/DDBJ databases">
        <title>Novel species of the genus Variovorax.</title>
        <authorList>
            <person name="Liu Q."/>
            <person name="Xin Y.-H."/>
        </authorList>
    </citation>
    <scope>NUCLEOTIDE SEQUENCE [LARGE SCALE GENOMIC DNA]</scope>
    <source>
        <strain evidence="1 2">KACC 18899</strain>
    </source>
</reference>
<keyword evidence="2" id="KW-1185">Reference proteome</keyword>
<dbReference type="EMBL" id="JBBKZU010000027">
    <property type="protein sequence ID" value="MEJ8815994.1"/>
    <property type="molecule type" value="Genomic_DNA"/>
</dbReference>
<dbReference type="Proteomes" id="UP001365846">
    <property type="component" value="Unassembled WGS sequence"/>
</dbReference>
<comment type="caution">
    <text evidence="1">The sequence shown here is derived from an EMBL/GenBank/DDBJ whole genome shotgun (WGS) entry which is preliminary data.</text>
</comment>
<proteinExistence type="predicted"/>
<dbReference type="RefSeq" id="WP_340361186.1">
    <property type="nucleotide sequence ID" value="NZ_JBBKZU010000027.1"/>
</dbReference>
<organism evidence="1 2">
    <name type="scientific">Variovorax ureilyticus</name>
    <dbReference type="NCBI Taxonomy" id="1836198"/>
    <lineage>
        <taxon>Bacteria</taxon>
        <taxon>Pseudomonadati</taxon>
        <taxon>Pseudomonadota</taxon>
        <taxon>Betaproteobacteria</taxon>
        <taxon>Burkholderiales</taxon>
        <taxon>Comamonadaceae</taxon>
        <taxon>Variovorax</taxon>
    </lineage>
</organism>
<accession>A0ABU8VQQ2</accession>
<gene>
    <name evidence="1" type="ORF">WKW77_33390</name>
</gene>
<evidence type="ECO:0000313" key="1">
    <source>
        <dbReference type="EMBL" id="MEJ8815994.1"/>
    </source>
</evidence>